<sequence>MSTPFSPVTQGARHPLLIAAAVAVIVFCGTGTAAILGWLPASIGAAPAPAELSQIDRAMLASRLEGSTPPALAARDQRGLGRERDREREQDGGRRAARDHAAPPSQPAPRVSAAEPDQERRWCAHCGNVESVREVSQGAQGSGLGAAGGAILGGLLGNQVGGGNGRKLATVAGAVGGAVAGNQIEGSMKATRSYEIRVRLDDGGARTFHQRSAAGWRAGDRVEIVNGTLRPAA</sequence>
<dbReference type="InterPro" id="IPR008816">
    <property type="entry name" value="Gly_zipper_2TM_dom"/>
</dbReference>
<dbReference type="EMBL" id="WHJG01000019">
    <property type="protein sequence ID" value="NHZ81264.1"/>
    <property type="molecule type" value="Genomic_DNA"/>
</dbReference>
<dbReference type="InterPro" id="IPR051407">
    <property type="entry name" value="Bact_OM_lipoprot/Surf_antigen"/>
</dbReference>
<evidence type="ECO:0000256" key="2">
    <source>
        <dbReference type="ARBA" id="ARBA00023136"/>
    </source>
</evidence>
<evidence type="ECO:0000256" key="1">
    <source>
        <dbReference type="ARBA" id="ARBA00004370"/>
    </source>
</evidence>
<feature type="domain" description="Glycine zipper 2TM" evidence="4">
    <location>
        <begin position="144"/>
        <end position="185"/>
    </location>
</feature>
<evidence type="ECO:0000256" key="3">
    <source>
        <dbReference type="SAM" id="MobiDB-lite"/>
    </source>
</evidence>
<dbReference type="PANTHER" id="PTHR35603">
    <property type="match status" value="1"/>
</dbReference>
<keyword evidence="2" id="KW-0472">Membrane</keyword>
<accession>A0ABX0N7U8</accession>
<comment type="caution">
    <text evidence="5">The sequence shown here is derived from an EMBL/GenBank/DDBJ whole genome shotgun (WGS) entry which is preliminary data.</text>
</comment>
<feature type="compositionally biased region" description="Basic and acidic residues" evidence="3">
    <location>
        <begin position="75"/>
        <end position="101"/>
    </location>
</feature>
<keyword evidence="6" id="KW-1185">Reference proteome</keyword>
<reference evidence="5 6" key="1">
    <citation type="submission" date="2019-10" db="EMBL/GenBank/DDBJ databases">
        <title>Taxonomy of Antarctic Massilia spp.: description of Massilia rubra sp. nov., Massilia aquatica sp. nov., Massilia mucilaginosa sp. nov., Massilia frigida sp. nov. isolated from streams, lakes and regoliths.</title>
        <authorList>
            <person name="Holochova P."/>
            <person name="Sedlacek I."/>
            <person name="Kralova S."/>
            <person name="Maslanova I."/>
            <person name="Busse H.-J."/>
            <person name="Stankova E."/>
            <person name="Vrbovska V."/>
            <person name="Kovarovic V."/>
            <person name="Bartak M."/>
            <person name="Svec P."/>
            <person name="Pantucek R."/>
        </authorList>
    </citation>
    <scope>NUCLEOTIDE SEQUENCE [LARGE SCALE GENOMIC DNA]</scope>
    <source>
        <strain evidence="5 6">CCM 8695</strain>
    </source>
</reference>
<evidence type="ECO:0000313" key="5">
    <source>
        <dbReference type="EMBL" id="NHZ81264.1"/>
    </source>
</evidence>
<evidence type="ECO:0000313" key="6">
    <source>
        <dbReference type="Proteomes" id="UP000621455"/>
    </source>
</evidence>
<dbReference type="Pfam" id="PF05433">
    <property type="entry name" value="Rick_17kDa_Anti"/>
    <property type="match status" value="1"/>
</dbReference>
<dbReference type="Proteomes" id="UP000621455">
    <property type="component" value="Unassembled WGS sequence"/>
</dbReference>
<dbReference type="PANTHER" id="PTHR35603:SF2">
    <property type="entry name" value="OUTER MEMBRANE LIPOPROTEIN"/>
    <property type="match status" value="1"/>
</dbReference>
<gene>
    <name evidence="5" type="ORF">F2P44_18570</name>
</gene>
<comment type="subcellular location">
    <subcellularLocation>
        <location evidence="1">Membrane</location>
    </subcellularLocation>
</comment>
<evidence type="ECO:0000259" key="4">
    <source>
        <dbReference type="Pfam" id="PF05433"/>
    </source>
</evidence>
<dbReference type="RefSeq" id="WP_167088585.1">
    <property type="nucleotide sequence ID" value="NZ_WHJG01000019.1"/>
</dbReference>
<organism evidence="5 6">
    <name type="scientific">Massilia frigida</name>
    <dbReference type="NCBI Taxonomy" id="2609281"/>
    <lineage>
        <taxon>Bacteria</taxon>
        <taxon>Pseudomonadati</taxon>
        <taxon>Pseudomonadota</taxon>
        <taxon>Betaproteobacteria</taxon>
        <taxon>Burkholderiales</taxon>
        <taxon>Oxalobacteraceae</taxon>
        <taxon>Telluria group</taxon>
        <taxon>Massilia</taxon>
    </lineage>
</organism>
<feature type="region of interest" description="Disordered" evidence="3">
    <location>
        <begin position="63"/>
        <end position="117"/>
    </location>
</feature>
<protein>
    <submittedName>
        <fullName evidence="5">Glycine zipper 2TM domain-containing protein</fullName>
    </submittedName>
</protein>
<proteinExistence type="predicted"/>
<name>A0ABX0N7U8_9BURK</name>